<dbReference type="SMART" id="SM00530">
    <property type="entry name" value="HTH_XRE"/>
    <property type="match status" value="1"/>
</dbReference>
<comment type="caution">
    <text evidence="3">The sequence shown here is derived from an EMBL/GenBank/DDBJ whole genome shotgun (WGS) entry which is preliminary data.</text>
</comment>
<accession>M1ZUX9</accession>
<keyword evidence="1" id="KW-0238">DNA-binding</keyword>
<proteinExistence type="predicted"/>
<dbReference type="GO" id="GO:0003677">
    <property type="term" value="F:DNA binding"/>
    <property type="evidence" value="ECO:0007669"/>
    <property type="project" value="UniProtKB-KW"/>
</dbReference>
<sequence>MSSTFGKRFKMLRLEKGLNQQELIDDFNKKYHYGFTKSAVSQYENDKRIPEIGALNAFANYFNVSIDFLLGKSDIRNMDNTEVPSLTKKDEKEIEKILNETKEKLGNAEGLMLNGELATPEAIQSILDAMKVGMEIAKERNKKYTPNKYKKNK</sequence>
<dbReference type="InterPro" id="IPR010982">
    <property type="entry name" value="Lambda_DNA-bd_dom_sf"/>
</dbReference>
<reference evidence="3 4" key="1">
    <citation type="submission" date="2012-10" db="EMBL/GenBank/DDBJ databases">
        <authorList>
            <person name="Strain E.A."/>
            <person name="Brown E."/>
            <person name="Allard M.W."/>
            <person name="Gonzalez-Escalona N."/>
            <person name="Timme R."/>
        </authorList>
    </citation>
    <scope>NUCLEOTIDE SEQUENCE [LARGE SCALE GENOMIC DNA]</scope>
    <source>
        <strain evidence="3 4">CFSAN001627</strain>
    </source>
</reference>
<dbReference type="PROSITE" id="PS50943">
    <property type="entry name" value="HTH_CROC1"/>
    <property type="match status" value="1"/>
</dbReference>
<dbReference type="Gene3D" id="1.10.260.40">
    <property type="entry name" value="lambda repressor-like DNA-binding domains"/>
    <property type="match status" value="1"/>
</dbReference>
<dbReference type="Pfam" id="PF01381">
    <property type="entry name" value="HTH_3"/>
    <property type="match status" value="1"/>
</dbReference>
<dbReference type="PANTHER" id="PTHR46558">
    <property type="entry name" value="TRACRIPTIONAL REGULATORY PROTEIN-RELATED-RELATED"/>
    <property type="match status" value="1"/>
</dbReference>
<evidence type="ECO:0000313" key="3">
    <source>
        <dbReference type="EMBL" id="EKN40734.1"/>
    </source>
</evidence>
<evidence type="ECO:0000256" key="1">
    <source>
        <dbReference type="ARBA" id="ARBA00023125"/>
    </source>
</evidence>
<dbReference type="PATRIC" id="fig|1232189.3.peg.2783"/>
<dbReference type="InterPro" id="IPR001387">
    <property type="entry name" value="Cro/C1-type_HTH"/>
</dbReference>
<gene>
    <name evidence="3" type="ORF">CFSAN001627_17713</name>
</gene>
<dbReference type="Proteomes" id="UP000011944">
    <property type="component" value="Unassembled WGS sequence"/>
</dbReference>
<organism evidence="3 4">
    <name type="scientific">Clostridium botulinum CFSAN001627</name>
    <dbReference type="NCBI Taxonomy" id="1232189"/>
    <lineage>
        <taxon>Bacteria</taxon>
        <taxon>Bacillati</taxon>
        <taxon>Bacillota</taxon>
        <taxon>Clostridia</taxon>
        <taxon>Eubacteriales</taxon>
        <taxon>Clostridiaceae</taxon>
        <taxon>Clostridium</taxon>
    </lineage>
</organism>
<dbReference type="AlphaFoldDB" id="M1ZUX9"/>
<evidence type="ECO:0000313" key="4">
    <source>
        <dbReference type="Proteomes" id="UP000011944"/>
    </source>
</evidence>
<dbReference type="EMBL" id="AMXI01001077">
    <property type="protein sequence ID" value="EKN40734.1"/>
    <property type="molecule type" value="Genomic_DNA"/>
</dbReference>
<feature type="domain" description="HTH cro/C1-type" evidence="2">
    <location>
        <begin position="9"/>
        <end position="69"/>
    </location>
</feature>
<name>M1ZUX9_CLOBO</name>
<dbReference type="PANTHER" id="PTHR46558:SF11">
    <property type="entry name" value="HTH-TYPE TRANSCRIPTIONAL REGULATOR XRE"/>
    <property type="match status" value="1"/>
</dbReference>
<dbReference type="CDD" id="cd00093">
    <property type="entry name" value="HTH_XRE"/>
    <property type="match status" value="1"/>
</dbReference>
<dbReference type="SUPFAM" id="SSF47413">
    <property type="entry name" value="lambda repressor-like DNA-binding domains"/>
    <property type="match status" value="1"/>
</dbReference>
<protein>
    <submittedName>
        <fullName evidence="3">XRE family transcriptional regulator</fullName>
    </submittedName>
</protein>
<evidence type="ECO:0000259" key="2">
    <source>
        <dbReference type="PROSITE" id="PS50943"/>
    </source>
</evidence>
<reference evidence="3 4" key="2">
    <citation type="submission" date="2013-03" db="EMBL/GenBank/DDBJ databases">
        <title>Diversity in Clostridium botulinum.</title>
        <authorList>
            <person name="Timme R.E."/>
            <person name="Allard M."/>
            <person name="Luo Y."/>
            <person name="Strain E."/>
            <person name="Gonzalez-Escalona N."/>
            <person name="Brown E."/>
        </authorList>
    </citation>
    <scope>NUCLEOTIDE SEQUENCE [LARGE SCALE GENOMIC DNA]</scope>
    <source>
        <strain evidence="3 4">CFSAN001627</strain>
    </source>
</reference>